<keyword evidence="4" id="KW-0411">Iron-sulfur</keyword>
<evidence type="ECO:0000256" key="1">
    <source>
        <dbReference type="ARBA" id="ARBA00022691"/>
    </source>
</evidence>
<dbReference type="SUPFAM" id="SSF102114">
    <property type="entry name" value="Radical SAM enzymes"/>
    <property type="match status" value="1"/>
</dbReference>
<dbReference type="GO" id="GO:0046872">
    <property type="term" value="F:metal ion binding"/>
    <property type="evidence" value="ECO:0007669"/>
    <property type="project" value="UniProtKB-KW"/>
</dbReference>
<keyword evidence="1" id="KW-0949">S-adenosyl-L-methionine</keyword>
<dbReference type="Pfam" id="PF13186">
    <property type="entry name" value="SPASM"/>
    <property type="match status" value="1"/>
</dbReference>
<evidence type="ECO:0000313" key="7">
    <source>
        <dbReference type="EMBL" id="MBR0598563.1"/>
    </source>
</evidence>
<keyword evidence="3" id="KW-0408">Iron</keyword>
<dbReference type="CDD" id="cd21121">
    <property type="entry name" value="SPASM_Cmo-like"/>
    <property type="match status" value="1"/>
</dbReference>
<organism evidence="7 8">
    <name type="scientific">Sinanaerobacter chloroacetimidivorans</name>
    <dbReference type="NCBI Taxonomy" id="2818044"/>
    <lineage>
        <taxon>Bacteria</taxon>
        <taxon>Bacillati</taxon>
        <taxon>Bacillota</taxon>
        <taxon>Clostridia</taxon>
        <taxon>Peptostreptococcales</taxon>
        <taxon>Anaerovoracaceae</taxon>
        <taxon>Sinanaerobacter</taxon>
    </lineage>
</organism>
<feature type="domain" description="Radical SAM core" evidence="5">
    <location>
        <begin position="1"/>
        <end position="112"/>
    </location>
</feature>
<keyword evidence="8" id="KW-1185">Reference proteome</keyword>
<comment type="caution">
    <text evidence="7">The sequence shown here is derived from an EMBL/GenBank/DDBJ whole genome shotgun (WGS) entry which is preliminary data.</text>
</comment>
<keyword evidence="2" id="KW-0479">Metal-binding</keyword>
<dbReference type="InterPro" id="IPR050377">
    <property type="entry name" value="Radical_SAM_PqqE_MftC-like"/>
</dbReference>
<reference evidence="7" key="1">
    <citation type="submission" date="2021-04" db="EMBL/GenBank/DDBJ databases">
        <title>Sinoanaerobacter chloroacetimidivorans sp. nov., an obligate anaerobic bacterium isolated from anaerobic sludge.</title>
        <authorList>
            <person name="Bao Y."/>
        </authorList>
    </citation>
    <scope>NUCLEOTIDE SEQUENCE</scope>
    <source>
        <strain evidence="7">BAD-6</strain>
    </source>
</reference>
<dbReference type="InterPro" id="IPR023885">
    <property type="entry name" value="4Fe4S-binding_SPASM_dom"/>
</dbReference>
<gene>
    <name evidence="7" type="ORF">KCX82_11790</name>
</gene>
<dbReference type="InterPro" id="IPR013785">
    <property type="entry name" value="Aldolase_TIM"/>
</dbReference>
<sequence>MDPDLYRKIIKEIEEIDSVETIFFGGIAEPFSNPNILTMLKAAVNTNKKVEVITNGTFLDETLIKKLLSMNIDTLWVSLDGASQESYEEIRSGSNYNEVIDSLKLFNQLKYRFGGKTKLGIAFVAMKSNVHQIPELIKLTNSLHASELKISNVIPFDKNMRDEVLYSNSLVCGNKSEDLFDVRSTFQPIISLPIMDFEKPQVKGILGEVFQNASLLRIGENSIVRKSGHCNFINDNCLFIRWDGEFSPCMALLHNNITYLSDTERRIEHCSFGNAKESKITDIWNNKDYFDFRSRVRKFDFSPCTICGHCNYVDDNSEDCYGNQFPTCGGCLWAEGFARCP</sequence>
<reference evidence="7" key="2">
    <citation type="submission" date="2021-04" db="EMBL/GenBank/DDBJ databases">
        <authorList>
            <person name="Liu J."/>
        </authorList>
    </citation>
    <scope>NUCLEOTIDE SEQUENCE</scope>
    <source>
        <strain evidence="7">BAD-6</strain>
    </source>
</reference>
<dbReference type="PANTHER" id="PTHR11228">
    <property type="entry name" value="RADICAL SAM DOMAIN PROTEIN"/>
    <property type="match status" value="1"/>
</dbReference>
<accession>A0A8J7W3N1</accession>
<dbReference type="Gene3D" id="3.20.20.70">
    <property type="entry name" value="Aldolase class I"/>
    <property type="match status" value="1"/>
</dbReference>
<dbReference type="GO" id="GO:0051536">
    <property type="term" value="F:iron-sulfur cluster binding"/>
    <property type="evidence" value="ECO:0007669"/>
    <property type="project" value="UniProtKB-KW"/>
</dbReference>
<dbReference type="InterPro" id="IPR007197">
    <property type="entry name" value="rSAM"/>
</dbReference>
<dbReference type="Pfam" id="PF04055">
    <property type="entry name" value="Radical_SAM"/>
    <property type="match status" value="1"/>
</dbReference>
<evidence type="ECO:0000313" key="8">
    <source>
        <dbReference type="Proteomes" id="UP000675664"/>
    </source>
</evidence>
<dbReference type="GO" id="GO:0003824">
    <property type="term" value="F:catalytic activity"/>
    <property type="evidence" value="ECO:0007669"/>
    <property type="project" value="InterPro"/>
</dbReference>
<proteinExistence type="predicted"/>
<dbReference type="PANTHER" id="PTHR11228:SF34">
    <property type="entry name" value="TUNGSTEN-CONTAINING ALDEHYDE FERREDOXIN OXIDOREDUCTASE COFACTOR MODIFYING PROTEIN"/>
    <property type="match status" value="1"/>
</dbReference>
<dbReference type="AlphaFoldDB" id="A0A8J7W3N1"/>
<dbReference type="InterPro" id="IPR058240">
    <property type="entry name" value="rSAM_sf"/>
</dbReference>
<evidence type="ECO:0000259" key="6">
    <source>
        <dbReference type="Pfam" id="PF13186"/>
    </source>
</evidence>
<protein>
    <submittedName>
        <fullName evidence="7">SPASM domain-containing protein</fullName>
    </submittedName>
</protein>
<feature type="domain" description="4Fe4S-binding SPASM" evidence="6">
    <location>
        <begin position="230"/>
        <end position="311"/>
    </location>
</feature>
<dbReference type="RefSeq" id="WP_227018684.1">
    <property type="nucleotide sequence ID" value="NZ_JAGSND010000007.1"/>
</dbReference>
<evidence type="ECO:0000256" key="4">
    <source>
        <dbReference type="ARBA" id="ARBA00023014"/>
    </source>
</evidence>
<evidence type="ECO:0000259" key="5">
    <source>
        <dbReference type="Pfam" id="PF04055"/>
    </source>
</evidence>
<evidence type="ECO:0000256" key="2">
    <source>
        <dbReference type="ARBA" id="ARBA00022723"/>
    </source>
</evidence>
<dbReference type="Proteomes" id="UP000675664">
    <property type="component" value="Unassembled WGS sequence"/>
</dbReference>
<name>A0A8J7W3N1_9FIRM</name>
<dbReference type="CDD" id="cd01335">
    <property type="entry name" value="Radical_SAM"/>
    <property type="match status" value="1"/>
</dbReference>
<evidence type="ECO:0000256" key="3">
    <source>
        <dbReference type="ARBA" id="ARBA00023004"/>
    </source>
</evidence>
<dbReference type="EMBL" id="JAGSND010000007">
    <property type="protein sequence ID" value="MBR0598563.1"/>
    <property type="molecule type" value="Genomic_DNA"/>
</dbReference>